<dbReference type="EMBL" id="JTJU01000006">
    <property type="protein sequence ID" value="OBX11912.1"/>
    <property type="molecule type" value="Genomic_DNA"/>
</dbReference>
<dbReference type="InterPro" id="IPR023210">
    <property type="entry name" value="NADP_OxRdtase_dom"/>
</dbReference>
<dbReference type="PRINTS" id="PR01577">
    <property type="entry name" value="KCNABCHANNEL"/>
</dbReference>
<dbReference type="PANTHER" id="PTHR43364:SF4">
    <property type="entry name" value="NAD(P)-LINKED OXIDOREDUCTASE SUPERFAMILY PROTEIN"/>
    <property type="match status" value="1"/>
</dbReference>
<dbReference type="PANTHER" id="PTHR43364">
    <property type="entry name" value="NADH-SPECIFIC METHYLGLYOXAL REDUCTASE-RELATED"/>
    <property type="match status" value="1"/>
</dbReference>
<feature type="region of interest" description="Disordered" evidence="4">
    <location>
        <begin position="342"/>
        <end position="362"/>
    </location>
</feature>
<dbReference type="CDD" id="cd19080">
    <property type="entry name" value="AKR_AKR9A_9B"/>
    <property type="match status" value="1"/>
</dbReference>
<evidence type="ECO:0000256" key="3">
    <source>
        <dbReference type="ARBA" id="ARBA00023002"/>
    </source>
</evidence>
<dbReference type="Proteomes" id="UP000092649">
    <property type="component" value="Unassembled WGS sequence"/>
</dbReference>
<keyword evidence="2" id="KW-0521">NADP</keyword>
<evidence type="ECO:0000256" key="4">
    <source>
        <dbReference type="SAM" id="MobiDB-lite"/>
    </source>
</evidence>
<organism evidence="6 9">
    <name type="scientific">Gallibacterium salpingitidis</name>
    <dbReference type="NCBI Taxonomy" id="505341"/>
    <lineage>
        <taxon>Bacteria</taxon>
        <taxon>Pseudomonadati</taxon>
        <taxon>Pseudomonadota</taxon>
        <taxon>Gammaproteobacteria</taxon>
        <taxon>Pasteurellales</taxon>
        <taxon>Pasteurellaceae</taxon>
        <taxon>Gallibacterium</taxon>
    </lineage>
</organism>
<keyword evidence="9" id="KW-1185">Reference proteome</keyword>
<name>A0A1A7NU08_9PAST</name>
<feature type="domain" description="NADP-dependent oxidoreductase" evidence="5">
    <location>
        <begin position="20"/>
        <end position="318"/>
    </location>
</feature>
<sequence>MALDDYITLGQSGLRVSPFALGTMTFGEDLGWGSSVKDSQTILDRYIELGGNFLDTANGYTKGHSEKIIGDHLASSPSKRQKMIIATKFGTNLSPGNPNGGGASRRAIIAACDESLRRLRTDYIDLYWMHHWDKNTPIEETMNVLNDLVKQGKVRYLGVSDTPAWKATQAQMIARQNHWAPFIATQIEYSLAERTVEGELIPMAQELGMAVMPWAPLAAGRISGKYRRDNLKTVSGGRAALMAPRMTEKHFAIVDALAAIAKELNSTIPRVALAWVQNRPGVQTTIIGARTLAHLEDNVQALSLQLDDQHIQQLDKLTEPTLPFPIAFLRGNATALHQGGTTVNGVPSQIHPYGPRDAQDHY</sequence>
<keyword evidence="3" id="KW-0560">Oxidoreductase</keyword>
<evidence type="ECO:0000256" key="2">
    <source>
        <dbReference type="ARBA" id="ARBA00022857"/>
    </source>
</evidence>
<dbReference type="EMBL" id="JTJL01000048">
    <property type="protein sequence ID" value="OBW92494.1"/>
    <property type="molecule type" value="Genomic_DNA"/>
</dbReference>
<evidence type="ECO:0000313" key="9">
    <source>
        <dbReference type="Proteomes" id="UP000092649"/>
    </source>
</evidence>
<evidence type="ECO:0000313" key="7">
    <source>
        <dbReference type="EMBL" id="OBX11912.1"/>
    </source>
</evidence>
<evidence type="ECO:0000259" key="5">
    <source>
        <dbReference type="Pfam" id="PF00248"/>
    </source>
</evidence>
<evidence type="ECO:0000256" key="1">
    <source>
        <dbReference type="ARBA" id="ARBA00006515"/>
    </source>
</evidence>
<dbReference type="InterPro" id="IPR005399">
    <property type="entry name" value="K_chnl_volt-dep_bsu_KCNAB-rel"/>
</dbReference>
<dbReference type="AlphaFoldDB" id="A0A1A7NU08"/>
<dbReference type="PATRIC" id="fig|505341.3.peg.1783"/>
<proteinExistence type="inferred from homology"/>
<dbReference type="Gene3D" id="3.20.20.100">
    <property type="entry name" value="NADP-dependent oxidoreductase domain"/>
    <property type="match status" value="1"/>
</dbReference>
<gene>
    <name evidence="6" type="ORF">QS62_08885</name>
    <name evidence="7" type="ORF">QV09_00860</name>
</gene>
<dbReference type="OrthoDB" id="9772407at2"/>
<dbReference type="Pfam" id="PF00248">
    <property type="entry name" value="Aldo_ket_red"/>
    <property type="match status" value="1"/>
</dbReference>
<comment type="similarity">
    <text evidence="1">Belongs to the shaker potassium channel beta subunit family.</text>
</comment>
<dbReference type="InterPro" id="IPR050523">
    <property type="entry name" value="AKR_Detox_Biosynth"/>
</dbReference>
<comment type="caution">
    <text evidence="6">The sequence shown here is derived from an EMBL/GenBank/DDBJ whole genome shotgun (WGS) entry which is preliminary data.</text>
</comment>
<dbReference type="GO" id="GO:0016491">
    <property type="term" value="F:oxidoreductase activity"/>
    <property type="evidence" value="ECO:0007669"/>
    <property type="project" value="UniProtKB-KW"/>
</dbReference>
<dbReference type="FunFam" id="3.20.20.100:FF:000004">
    <property type="entry name" value="Oxidoreductase, aldo/keto reductase"/>
    <property type="match status" value="1"/>
</dbReference>
<dbReference type="InterPro" id="IPR036812">
    <property type="entry name" value="NAD(P)_OxRdtase_dom_sf"/>
</dbReference>
<dbReference type="GO" id="GO:0005829">
    <property type="term" value="C:cytosol"/>
    <property type="evidence" value="ECO:0007669"/>
    <property type="project" value="TreeGrafter"/>
</dbReference>
<protein>
    <submittedName>
        <fullName evidence="6">Aldo/keto reductase</fullName>
    </submittedName>
</protein>
<dbReference type="RefSeq" id="WP_066109003.1">
    <property type="nucleotide sequence ID" value="NZ_CP103875.1"/>
</dbReference>
<accession>A0A1A7NU08</accession>
<reference evidence="8 9" key="1">
    <citation type="submission" date="2014-11" db="EMBL/GenBank/DDBJ databases">
        <title>Pan-genome of Gallibacterium spp.</title>
        <authorList>
            <person name="Kudirkiene E."/>
            <person name="Bojesen A.M."/>
        </authorList>
    </citation>
    <scope>NUCLEOTIDE SEQUENCE [LARGE SCALE GENOMIC DNA]</scope>
    <source>
        <strain evidence="7 8">18469/18</strain>
        <strain evidence="6 9">F150</strain>
    </source>
</reference>
<dbReference type="Proteomes" id="UP000092527">
    <property type="component" value="Unassembled WGS sequence"/>
</dbReference>
<evidence type="ECO:0000313" key="8">
    <source>
        <dbReference type="Proteomes" id="UP000092527"/>
    </source>
</evidence>
<dbReference type="SUPFAM" id="SSF51430">
    <property type="entry name" value="NAD(P)-linked oxidoreductase"/>
    <property type="match status" value="1"/>
</dbReference>
<evidence type="ECO:0000313" key="6">
    <source>
        <dbReference type="EMBL" id="OBW92494.1"/>
    </source>
</evidence>